<dbReference type="AlphaFoldDB" id="A0AB33YZL6"/>
<dbReference type="SUPFAM" id="SSF46785">
    <property type="entry name" value="Winged helix' DNA-binding domain"/>
    <property type="match status" value="1"/>
</dbReference>
<dbReference type="Gene3D" id="1.10.10.10">
    <property type="entry name" value="Winged helix-like DNA-binding domain superfamily/Winged helix DNA-binding domain"/>
    <property type="match status" value="1"/>
</dbReference>
<evidence type="ECO:0000256" key="1">
    <source>
        <dbReference type="ARBA" id="ARBA00009437"/>
    </source>
</evidence>
<comment type="similarity">
    <text evidence="1">Belongs to the LysR transcriptional regulatory family.</text>
</comment>
<gene>
    <name evidence="6" type="ORF">L196_08449</name>
</gene>
<dbReference type="InterPro" id="IPR036390">
    <property type="entry name" value="WH_DNA-bd_sf"/>
</dbReference>
<dbReference type="PRINTS" id="PR00039">
    <property type="entry name" value="HTHLYSR"/>
</dbReference>
<dbReference type="EMBL" id="ASHL01000007">
    <property type="protein sequence ID" value="EPD12621.1"/>
    <property type="molecule type" value="Genomic_DNA"/>
</dbReference>
<dbReference type="SUPFAM" id="SSF53850">
    <property type="entry name" value="Periplasmic binding protein-like II"/>
    <property type="match status" value="1"/>
</dbReference>
<dbReference type="GO" id="GO:0003677">
    <property type="term" value="F:DNA binding"/>
    <property type="evidence" value="ECO:0007669"/>
    <property type="project" value="UniProtKB-KW"/>
</dbReference>
<keyword evidence="4" id="KW-0804">Transcription</keyword>
<dbReference type="Pfam" id="PF03466">
    <property type="entry name" value="LysR_substrate"/>
    <property type="match status" value="1"/>
</dbReference>
<evidence type="ECO:0000256" key="3">
    <source>
        <dbReference type="ARBA" id="ARBA00023125"/>
    </source>
</evidence>
<proteinExistence type="inferred from homology"/>
<dbReference type="Gene3D" id="3.40.190.10">
    <property type="entry name" value="Periplasmic binding protein-like II"/>
    <property type="match status" value="2"/>
</dbReference>
<dbReference type="PROSITE" id="PS50931">
    <property type="entry name" value="HTH_LYSR"/>
    <property type="match status" value="1"/>
</dbReference>
<keyword evidence="7" id="KW-1185">Reference proteome</keyword>
<dbReference type="GO" id="GO:0005829">
    <property type="term" value="C:cytosol"/>
    <property type="evidence" value="ECO:0007669"/>
    <property type="project" value="TreeGrafter"/>
</dbReference>
<evidence type="ECO:0000256" key="2">
    <source>
        <dbReference type="ARBA" id="ARBA00023015"/>
    </source>
</evidence>
<keyword evidence="3" id="KW-0238">DNA-binding</keyword>
<dbReference type="InterPro" id="IPR000847">
    <property type="entry name" value="LysR_HTH_N"/>
</dbReference>
<comment type="caution">
    <text evidence="6">The sequence shown here is derived from an EMBL/GenBank/DDBJ whole genome shotgun (WGS) entry which is preliminary data.</text>
</comment>
<sequence length="284" mass="31970">MAAKVGGFSKAADLLQLSQPSVSLQIQSLEKELNAKLFTRNGPKITLTDAGKKLLELAKPLVEQMDTLPTRFTAANNPEETTEINIAAGEASILYLLPNIVERFKQRYPHVHIKLHQVSGNTSIDAIRNDEVDFAVGPMLEVPADILYKQVYRFVPVLIMPFGHPLASVDEVSLHEIVQYDLILPPKHLNTWRIVDDVLQKHKLRYRVSLEAWSWEIIKKYVELGLGLSIVTSVSLTGNEQLIAKPLSKYFPDYYYGVTMKRQGSLSLPAKNFLELIDPSFFQG</sequence>
<organism evidence="6 7">
    <name type="scientific">Cycloclasticus pugetii</name>
    <dbReference type="NCBI Taxonomy" id="34068"/>
    <lineage>
        <taxon>Bacteria</taxon>
        <taxon>Pseudomonadati</taxon>
        <taxon>Pseudomonadota</taxon>
        <taxon>Gammaproteobacteria</taxon>
        <taxon>Thiotrichales</taxon>
        <taxon>Piscirickettsiaceae</taxon>
        <taxon>Cycloclasticus</taxon>
    </lineage>
</organism>
<keyword evidence="2" id="KW-0805">Transcription regulation</keyword>
<dbReference type="PANTHER" id="PTHR30419">
    <property type="entry name" value="HTH-TYPE TRANSCRIPTIONAL REGULATOR YBHD"/>
    <property type="match status" value="1"/>
</dbReference>
<dbReference type="GO" id="GO:0003700">
    <property type="term" value="F:DNA-binding transcription factor activity"/>
    <property type="evidence" value="ECO:0007669"/>
    <property type="project" value="InterPro"/>
</dbReference>
<evidence type="ECO:0000313" key="6">
    <source>
        <dbReference type="EMBL" id="EPD12621.1"/>
    </source>
</evidence>
<feature type="domain" description="HTH lysR-type" evidence="5">
    <location>
        <begin position="1"/>
        <end position="48"/>
    </location>
</feature>
<evidence type="ECO:0000259" key="5">
    <source>
        <dbReference type="PROSITE" id="PS50931"/>
    </source>
</evidence>
<dbReference type="Pfam" id="PF00126">
    <property type="entry name" value="HTH_1"/>
    <property type="match status" value="1"/>
</dbReference>
<accession>A0AB33YZL6</accession>
<reference evidence="6 7" key="1">
    <citation type="journal article" date="2013" name="Genome Announc.">
        <title>Genome Sequence of the Pyrene- and Fluoranthene-Degrading Bacterium Cycloclasticus sp. Strain PY97M.</title>
        <authorList>
            <person name="Cui Z."/>
            <person name="Xu G."/>
            <person name="Li Q."/>
            <person name="Gao W."/>
            <person name="Zheng L."/>
        </authorList>
    </citation>
    <scope>NUCLEOTIDE SEQUENCE [LARGE SCALE GENOMIC DNA]</scope>
    <source>
        <strain evidence="6 7">PY97M</strain>
    </source>
</reference>
<dbReference type="PANTHER" id="PTHR30419:SF8">
    <property type="entry name" value="NITROGEN ASSIMILATION TRANSCRIPTIONAL ACTIVATOR-RELATED"/>
    <property type="match status" value="1"/>
</dbReference>
<dbReference type="InterPro" id="IPR005119">
    <property type="entry name" value="LysR_subst-bd"/>
</dbReference>
<dbReference type="InterPro" id="IPR050950">
    <property type="entry name" value="HTH-type_LysR_regulators"/>
</dbReference>
<evidence type="ECO:0000313" key="7">
    <source>
        <dbReference type="Proteomes" id="UP000015462"/>
    </source>
</evidence>
<dbReference type="Proteomes" id="UP000015462">
    <property type="component" value="Unassembled WGS sequence"/>
</dbReference>
<name>A0AB33YZL6_9GAMM</name>
<protein>
    <submittedName>
        <fullName evidence="6">LysR family transcriptional regulator</fullName>
    </submittedName>
</protein>
<dbReference type="InterPro" id="IPR036388">
    <property type="entry name" value="WH-like_DNA-bd_sf"/>
</dbReference>
<dbReference type="CDD" id="cd05466">
    <property type="entry name" value="PBP2_LTTR_substrate"/>
    <property type="match status" value="1"/>
</dbReference>
<evidence type="ECO:0000256" key="4">
    <source>
        <dbReference type="ARBA" id="ARBA00023163"/>
    </source>
</evidence>